<organism evidence="2 3">
    <name type="scientific">Luteibacter sahnii</name>
    <dbReference type="NCBI Taxonomy" id="3021977"/>
    <lineage>
        <taxon>Bacteria</taxon>
        <taxon>Pseudomonadati</taxon>
        <taxon>Pseudomonadota</taxon>
        <taxon>Gammaproteobacteria</taxon>
        <taxon>Lysobacterales</taxon>
        <taxon>Rhodanobacteraceae</taxon>
        <taxon>Luteibacter</taxon>
    </lineage>
</organism>
<accession>A0ABT6B9S4</accession>
<evidence type="ECO:0000313" key="3">
    <source>
        <dbReference type="Proteomes" id="UP001528850"/>
    </source>
</evidence>
<dbReference type="Proteomes" id="UP001528850">
    <property type="component" value="Unassembled WGS sequence"/>
</dbReference>
<evidence type="ECO:0008006" key="4">
    <source>
        <dbReference type="Google" id="ProtNLM"/>
    </source>
</evidence>
<comment type="caution">
    <text evidence="2">The sequence shown here is derived from an EMBL/GenBank/DDBJ whole genome shotgun (WGS) entry which is preliminary data.</text>
</comment>
<keyword evidence="1" id="KW-0732">Signal</keyword>
<keyword evidence="3" id="KW-1185">Reference proteome</keyword>
<protein>
    <recommendedName>
        <fullName evidence="4">Protease inhibitor I42 family protein</fullName>
    </recommendedName>
</protein>
<feature type="signal peptide" evidence="1">
    <location>
        <begin position="1"/>
        <end position="21"/>
    </location>
</feature>
<evidence type="ECO:0000313" key="2">
    <source>
        <dbReference type="EMBL" id="MDF4024643.1"/>
    </source>
</evidence>
<name>A0ABT6B9S4_9GAMM</name>
<dbReference type="EMBL" id="JARJJS010000001">
    <property type="protein sequence ID" value="MDF4024643.1"/>
    <property type="molecule type" value="Genomic_DNA"/>
</dbReference>
<proteinExistence type="predicted"/>
<gene>
    <name evidence="2" type="ORF">P3W24_06690</name>
</gene>
<reference evidence="2 3" key="1">
    <citation type="journal article" date="2024" name="Curr. Microbiol.">
        <title>Luteibacter sahnii sp. nov., A Novel Yellow-Colored Xanthomonadin Pigment Producing Probiotic Bacterium from Healthy Rice Seed Microbiome.</title>
        <authorList>
            <person name="Jaiswal G."/>
            <person name="Rana R."/>
            <person name="Nayak P.K."/>
            <person name="Chouhan R."/>
            <person name="Gandhi S.G."/>
            <person name="Patel H.K."/>
            <person name="Patil P.B."/>
        </authorList>
    </citation>
    <scope>NUCLEOTIDE SEQUENCE [LARGE SCALE GENOMIC DNA]</scope>
    <source>
        <strain evidence="2 3">PPL201</strain>
    </source>
</reference>
<evidence type="ECO:0000256" key="1">
    <source>
        <dbReference type="SAM" id="SignalP"/>
    </source>
</evidence>
<feature type="chain" id="PRO_5046941402" description="Protease inhibitor I42 family protein" evidence="1">
    <location>
        <begin position="22"/>
        <end position="111"/>
    </location>
</feature>
<sequence>MRRISKAGLCVLLALALPAHATDHRLRVVNDGSIPVTSLAYSPPGSDRWFVMADGPIEAGETGQVVIAMPPSACVFDFRVKYQGAPQQLIRGWNVCRAPTLHVGVGEKAAD</sequence>